<dbReference type="RefSeq" id="WP_146647845.1">
    <property type="nucleotide sequence ID" value="NZ_CP012333.1"/>
</dbReference>
<evidence type="ECO:0000313" key="1">
    <source>
        <dbReference type="EMBL" id="AKU96581.1"/>
    </source>
</evidence>
<dbReference type="EMBL" id="CP012333">
    <property type="protein sequence ID" value="AKU96581.1"/>
    <property type="molecule type" value="Genomic_DNA"/>
</dbReference>
<dbReference type="PATRIC" id="fig|1391654.3.peg.3282"/>
<name>A0A0K1PT65_9BACT</name>
<dbReference type="KEGG" id="llu:AKJ09_03245"/>
<dbReference type="Pfam" id="PF09859">
    <property type="entry name" value="Oxygenase-NA"/>
    <property type="match status" value="1"/>
</dbReference>
<dbReference type="InterPro" id="IPR018655">
    <property type="entry name" value="DUF2086"/>
</dbReference>
<reference evidence="1 2" key="1">
    <citation type="submission" date="2015-08" db="EMBL/GenBank/DDBJ databases">
        <authorList>
            <person name="Babu N.S."/>
            <person name="Beckwith C.J."/>
            <person name="Beseler K.G."/>
            <person name="Brison A."/>
            <person name="Carone J.V."/>
            <person name="Caskin T.P."/>
            <person name="Diamond M."/>
            <person name="Durham M.E."/>
            <person name="Foxe J.M."/>
            <person name="Go M."/>
            <person name="Henderson B.A."/>
            <person name="Jones I.B."/>
            <person name="McGettigan J.A."/>
            <person name="Micheletti S.J."/>
            <person name="Nasrallah M.E."/>
            <person name="Ortiz D."/>
            <person name="Piller C.R."/>
            <person name="Privatt S.R."/>
            <person name="Schneider S.L."/>
            <person name="Sharp S."/>
            <person name="Smith T.C."/>
            <person name="Stanton J.D."/>
            <person name="Ullery H.E."/>
            <person name="Wilson R.J."/>
            <person name="Serrano M.G."/>
            <person name="Buck G."/>
            <person name="Lee V."/>
            <person name="Wang Y."/>
            <person name="Carvalho R."/>
            <person name="Voegtly L."/>
            <person name="Shi R."/>
            <person name="Duckworth R."/>
            <person name="Johnson A."/>
            <person name="Loviza R."/>
            <person name="Walstead R."/>
            <person name="Shah Z."/>
            <person name="Kiflezghi M."/>
            <person name="Wade K."/>
            <person name="Ball S.L."/>
            <person name="Bradley K.W."/>
            <person name="Asai D.J."/>
            <person name="Bowman C.A."/>
            <person name="Russell D.A."/>
            <person name="Pope W.H."/>
            <person name="Jacobs-Sera D."/>
            <person name="Hendrix R.W."/>
            <person name="Hatfull G.F."/>
        </authorList>
    </citation>
    <scope>NUCLEOTIDE SEQUENCE [LARGE SCALE GENOMIC DNA]</scope>
    <source>
        <strain evidence="1 2">DSM 27648</strain>
    </source>
</reference>
<accession>A0A0K1PT65</accession>
<dbReference type="OrthoDB" id="9781972at2"/>
<dbReference type="Gene3D" id="2.60.120.620">
    <property type="entry name" value="q2cbj1_9rhob like domain"/>
    <property type="match status" value="1"/>
</dbReference>
<evidence type="ECO:0008006" key="3">
    <source>
        <dbReference type="Google" id="ProtNLM"/>
    </source>
</evidence>
<sequence length="241" mass="27376">MLALSKPHSEDRVASIDWQHVERELDAQGNAVVPALLSHAECGAIESLYAKDAGFRSRVVMGRHGFGRGEYKYFAYPLPSLVQELRTALYPRLAPIANRWNEAMRIDVRFPADHAEFLVRCHEAGQERPTPLLLQYEAGDYNCLHQDLYGEHVFPLQVAVLLSEPERDFTGGEFVMTEQRPRMQSRPMVVPLRQGDAVVFAVNHRPVQGTRGIYRVQLRHGVSRLRSGRRHTLGIIFHDAS</sequence>
<organism evidence="1 2">
    <name type="scientific">Labilithrix luteola</name>
    <dbReference type="NCBI Taxonomy" id="1391654"/>
    <lineage>
        <taxon>Bacteria</taxon>
        <taxon>Pseudomonadati</taxon>
        <taxon>Myxococcota</taxon>
        <taxon>Polyangia</taxon>
        <taxon>Polyangiales</taxon>
        <taxon>Labilitrichaceae</taxon>
        <taxon>Labilithrix</taxon>
    </lineage>
</organism>
<evidence type="ECO:0000313" key="2">
    <source>
        <dbReference type="Proteomes" id="UP000064967"/>
    </source>
</evidence>
<proteinExistence type="predicted"/>
<dbReference type="Proteomes" id="UP000064967">
    <property type="component" value="Chromosome"/>
</dbReference>
<keyword evidence="2" id="KW-1185">Reference proteome</keyword>
<gene>
    <name evidence="1" type="ORF">AKJ09_03245</name>
</gene>
<dbReference type="STRING" id="1391654.AKJ09_03245"/>
<protein>
    <recommendedName>
        <fullName evidence="3">Fe2OG dioxygenase domain-containing protein</fullName>
    </recommendedName>
</protein>
<dbReference type="AlphaFoldDB" id="A0A0K1PT65"/>